<keyword evidence="2" id="KW-1003">Cell membrane</keyword>
<reference evidence="8 9" key="1">
    <citation type="submission" date="2016-10" db="EMBL/GenBank/DDBJ databases">
        <authorList>
            <person name="de Groot N.N."/>
        </authorList>
    </citation>
    <scope>NUCLEOTIDE SEQUENCE [LARGE SCALE GENOMIC DNA]</scope>
    <source>
        <strain evidence="8 9">DSM 6059</strain>
    </source>
</reference>
<comment type="subcellular location">
    <subcellularLocation>
        <location evidence="1">Cell membrane</location>
        <topology evidence="1">Multi-pass membrane protein</topology>
    </subcellularLocation>
</comment>
<evidence type="ECO:0000313" key="8">
    <source>
        <dbReference type="EMBL" id="SFC21424.1"/>
    </source>
</evidence>
<evidence type="ECO:0000259" key="7">
    <source>
        <dbReference type="Pfam" id="PF06271"/>
    </source>
</evidence>
<dbReference type="InterPro" id="IPR010432">
    <property type="entry name" value="RDD"/>
</dbReference>
<feature type="transmembrane region" description="Helical" evidence="6">
    <location>
        <begin position="30"/>
        <end position="56"/>
    </location>
</feature>
<dbReference type="AlphaFoldDB" id="A0A1I1HBU5"/>
<dbReference type="PANTHER" id="PTHR36115:SF10">
    <property type="entry name" value="RDD DOMAIN-CONTAINING PROTEIN"/>
    <property type="match status" value="1"/>
</dbReference>
<evidence type="ECO:0000256" key="6">
    <source>
        <dbReference type="SAM" id="Phobius"/>
    </source>
</evidence>
<feature type="domain" description="RDD" evidence="7">
    <location>
        <begin position="21"/>
        <end position="160"/>
    </location>
</feature>
<dbReference type="InterPro" id="IPR051791">
    <property type="entry name" value="Pra-immunoreactive"/>
</dbReference>
<feature type="transmembrane region" description="Helical" evidence="6">
    <location>
        <begin position="81"/>
        <end position="100"/>
    </location>
</feature>
<evidence type="ECO:0000256" key="4">
    <source>
        <dbReference type="ARBA" id="ARBA00022989"/>
    </source>
</evidence>
<dbReference type="RefSeq" id="WP_245763764.1">
    <property type="nucleotide sequence ID" value="NZ_FOLO01000006.1"/>
</dbReference>
<gene>
    <name evidence="8" type="ORF">SAMN02745724_01143</name>
</gene>
<keyword evidence="9" id="KW-1185">Reference proteome</keyword>
<dbReference type="Pfam" id="PF06271">
    <property type="entry name" value="RDD"/>
    <property type="match status" value="1"/>
</dbReference>
<dbReference type="PANTHER" id="PTHR36115">
    <property type="entry name" value="PROLINE-RICH ANTIGEN HOMOLOG-RELATED"/>
    <property type="match status" value="1"/>
</dbReference>
<dbReference type="GO" id="GO:0005886">
    <property type="term" value="C:plasma membrane"/>
    <property type="evidence" value="ECO:0007669"/>
    <property type="project" value="UniProtKB-SubCell"/>
</dbReference>
<evidence type="ECO:0000256" key="1">
    <source>
        <dbReference type="ARBA" id="ARBA00004651"/>
    </source>
</evidence>
<proteinExistence type="predicted"/>
<name>A0A1I1HBU5_9GAMM</name>
<sequence>MQKTLEKEPLNNLQKEIFPRSGFGRRFASWIYDALVVIAFSMLTTIIFLFVVQGLISLDYLTLNSAIDVSDYIEKSPILEGIRTALLIIVNCAFFVYFWTKGGQTIGMRSWRLKVQNLDGSKITIIQAFIRAITSLFGLGNLLVILDFKNKRALQDYIAKTEVVTLTKAENKRIYKSV</sequence>
<dbReference type="STRING" id="1123010.SAMN02745724_01143"/>
<feature type="transmembrane region" description="Helical" evidence="6">
    <location>
        <begin position="121"/>
        <end position="146"/>
    </location>
</feature>
<evidence type="ECO:0000256" key="2">
    <source>
        <dbReference type="ARBA" id="ARBA00022475"/>
    </source>
</evidence>
<keyword evidence="5 6" id="KW-0472">Membrane</keyword>
<evidence type="ECO:0000256" key="3">
    <source>
        <dbReference type="ARBA" id="ARBA00022692"/>
    </source>
</evidence>
<evidence type="ECO:0000256" key="5">
    <source>
        <dbReference type="ARBA" id="ARBA00023136"/>
    </source>
</evidence>
<keyword evidence="4 6" id="KW-1133">Transmembrane helix</keyword>
<keyword evidence="3 6" id="KW-0812">Transmembrane</keyword>
<dbReference type="EMBL" id="FOLO01000006">
    <property type="protein sequence ID" value="SFC21424.1"/>
    <property type="molecule type" value="Genomic_DNA"/>
</dbReference>
<dbReference type="Proteomes" id="UP000198862">
    <property type="component" value="Unassembled WGS sequence"/>
</dbReference>
<protein>
    <submittedName>
        <fullName evidence="8">Uncharacterized membrane protein YckC, RDD family</fullName>
    </submittedName>
</protein>
<accession>A0A1I1HBU5</accession>
<organism evidence="8 9">
    <name type="scientific">Pseudoalteromonas denitrificans DSM 6059</name>
    <dbReference type="NCBI Taxonomy" id="1123010"/>
    <lineage>
        <taxon>Bacteria</taxon>
        <taxon>Pseudomonadati</taxon>
        <taxon>Pseudomonadota</taxon>
        <taxon>Gammaproteobacteria</taxon>
        <taxon>Alteromonadales</taxon>
        <taxon>Pseudoalteromonadaceae</taxon>
        <taxon>Pseudoalteromonas</taxon>
    </lineage>
</organism>
<evidence type="ECO:0000313" key="9">
    <source>
        <dbReference type="Proteomes" id="UP000198862"/>
    </source>
</evidence>